<name>A0A9N9TG28_DIABA</name>
<dbReference type="AlphaFoldDB" id="A0A9N9TG28"/>
<evidence type="ECO:0000313" key="2">
    <source>
        <dbReference type="Proteomes" id="UP001153709"/>
    </source>
</evidence>
<accession>A0A9N9TG28</accession>
<gene>
    <name evidence="1" type="ORF">DIABBA_LOCUS13450</name>
</gene>
<organism evidence="1 2">
    <name type="scientific">Diabrotica balteata</name>
    <name type="common">Banded cucumber beetle</name>
    <dbReference type="NCBI Taxonomy" id="107213"/>
    <lineage>
        <taxon>Eukaryota</taxon>
        <taxon>Metazoa</taxon>
        <taxon>Ecdysozoa</taxon>
        <taxon>Arthropoda</taxon>
        <taxon>Hexapoda</taxon>
        <taxon>Insecta</taxon>
        <taxon>Pterygota</taxon>
        <taxon>Neoptera</taxon>
        <taxon>Endopterygota</taxon>
        <taxon>Coleoptera</taxon>
        <taxon>Polyphaga</taxon>
        <taxon>Cucujiformia</taxon>
        <taxon>Chrysomeloidea</taxon>
        <taxon>Chrysomelidae</taxon>
        <taxon>Galerucinae</taxon>
        <taxon>Diabroticina</taxon>
        <taxon>Diabroticites</taxon>
        <taxon>Diabrotica</taxon>
    </lineage>
</organism>
<keyword evidence="2" id="KW-1185">Reference proteome</keyword>
<protein>
    <submittedName>
        <fullName evidence="1">Uncharacterized protein</fullName>
    </submittedName>
</protein>
<dbReference type="Proteomes" id="UP001153709">
    <property type="component" value="Chromosome 9"/>
</dbReference>
<evidence type="ECO:0000313" key="1">
    <source>
        <dbReference type="EMBL" id="CAG9840827.1"/>
    </source>
</evidence>
<dbReference type="EMBL" id="OU898284">
    <property type="protein sequence ID" value="CAG9840827.1"/>
    <property type="molecule type" value="Genomic_DNA"/>
</dbReference>
<reference evidence="1" key="1">
    <citation type="submission" date="2022-01" db="EMBL/GenBank/DDBJ databases">
        <authorList>
            <person name="King R."/>
        </authorList>
    </citation>
    <scope>NUCLEOTIDE SEQUENCE</scope>
</reference>
<dbReference type="OrthoDB" id="6702328at2759"/>
<proteinExistence type="predicted"/>
<sequence length="93" mass="11234">MECHATCSPSKAKKATPFRRIMETCEAKTTQLNKNFDFDLIMFDYYMPPNKDLYLEYLKCNEKWRNTKLPFTEKVWRMIKCVYQQDPANFVFV</sequence>